<evidence type="ECO:0000313" key="3">
    <source>
        <dbReference type="EMBL" id="PIR68310.1"/>
    </source>
</evidence>
<keyword evidence="1" id="KW-0812">Transmembrane</keyword>
<protein>
    <recommendedName>
        <fullName evidence="2">DUF5652 domain-containing protein</fullName>
    </recommendedName>
</protein>
<evidence type="ECO:0000313" key="4">
    <source>
        <dbReference type="Proteomes" id="UP000230094"/>
    </source>
</evidence>
<feature type="transmembrane region" description="Helical" evidence="1">
    <location>
        <begin position="46"/>
        <end position="66"/>
    </location>
</feature>
<evidence type="ECO:0000259" key="2">
    <source>
        <dbReference type="Pfam" id="PF18893"/>
    </source>
</evidence>
<dbReference type="AlphaFoldDB" id="A0A2H0TBA6"/>
<dbReference type="Proteomes" id="UP000230094">
    <property type="component" value="Unassembled WGS sequence"/>
</dbReference>
<gene>
    <name evidence="3" type="ORF">COU49_01975</name>
</gene>
<dbReference type="Pfam" id="PF18893">
    <property type="entry name" value="DUF5652"/>
    <property type="match status" value="1"/>
</dbReference>
<feature type="transmembrane region" description="Helical" evidence="1">
    <location>
        <begin position="17"/>
        <end position="39"/>
    </location>
</feature>
<feature type="domain" description="DUF5652" evidence="2">
    <location>
        <begin position="16"/>
        <end position="69"/>
    </location>
</feature>
<proteinExistence type="predicted"/>
<dbReference type="EMBL" id="PFCQ01000011">
    <property type="protein sequence ID" value="PIR68310.1"/>
    <property type="molecule type" value="Genomic_DNA"/>
</dbReference>
<keyword evidence="1" id="KW-1133">Transmembrane helix</keyword>
<accession>A0A2H0TBA6</accession>
<evidence type="ECO:0000256" key="1">
    <source>
        <dbReference type="SAM" id="Phobius"/>
    </source>
</evidence>
<comment type="caution">
    <text evidence="3">The sequence shown here is derived from an EMBL/GenBank/DDBJ whole genome shotgun (WGS) entry which is preliminary data.</text>
</comment>
<sequence length="76" mass="9171">MQNFIPFGDFELSGSQLIILFLIILWTLFWKGLALWHAVKRNERKWFIAILILNTFSILELIYLFFVVKIKRVRLD</sequence>
<reference evidence="4" key="1">
    <citation type="submission" date="2017-09" db="EMBL/GenBank/DDBJ databases">
        <title>Depth-based differentiation of microbial function through sediment-hosted aquifers and enrichment of novel symbionts in the deep terrestrial subsurface.</title>
        <authorList>
            <person name="Probst A.J."/>
            <person name="Ladd B."/>
            <person name="Jarett J.K."/>
            <person name="Geller-Mcgrath D.E."/>
            <person name="Sieber C.M.K."/>
            <person name="Emerson J.B."/>
            <person name="Anantharaman K."/>
            <person name="Thomas B.C."/>
            <person name="Malmstrom R."/>
            <person name="Stieglmeier M."/>
            <person name="Klingl A."/>
            <person name="Woyke T."/>
            <person name="Ryan C.M."/>
            <person name="Banfield J.F."/>
        </authorList>
    </citation>
    <scope>NUCLEOTIDE SEQUENCE [LARGE SCALE GENOMIC DNA]</scope>
</reference>
<dbReference type="InterPro" id="IPR043712">
    <property type="entry name" value="DUF5652"/>
</dbReference>
<name>A0A2H0TBA6_9BACT</name>
<keyword evidence="1" id="KW-0472">Membrane</keyword>
<organism evidence="3 4">
    <name type="scientific">Candidatus Nomurabacteria bacterium CG10_big_fil_rev_8_21_14_0_10_35_16</name>
    <dbReference type="NCBI Taxonomy" id="1974731"/>
    <lineage>
        <taxon>Bacteria</taxon>
        <taxon>Candidatus Nomuraibacteriota</taxon>
    </lineage>
</organism>